<comment type="caution">
    <text evidence="6">The sequence shown here is derived from an EMBL/GenBank/DDBJ whole genome shotgun (WGS) entry which is preliminary data.</text>
</comment>
<dbReference type="PROSITE" id="PS00109">
    <property type="entry name" value="PROTEIN_KINASE_TYR"/>
    <property type="match status" value="1"/>
</dbReference>
<keyword evidence="3" id="KW-0067">ATP-binding</keyword>
<feature type="transmembrane region" description="Helical" evidence="4">
    <location>
        <begin position="108"/>
        <end position="126"/>
    </location>
</feature>
<dbReference type="InterPro" id="IPR008266">
    <property type="entry name" value="Tyr_kinase_AS"/>
</dbReference>
<dbReference type="InterPro" id="IPR011009">
    <property type="entry name" value="Kinase-like_dom_sf"/>
</dbReference>
<dbReference type="PROSITE" id="PS00107">
    <property type="entry name" value="PROTEIN_KINASE_ATP"/>
    <property type="match status" value="1"/>
</dbReference>
<dbReference type="Pfam" id="PF07714">
    <property type="entry name" value="PK_Tyr_Ser-Thr"/>
    <property type="match status" value="1"/>
</dbReference>
<reference evidence="6 7" key="1">
    <citation type="submission" date="2015-12" db="EMBL/GenBank/DDBJ databases">
        <title>The genome of Folsomia candida.</title>
        <authorList>
            <person name="Faddeeva A."/>
            <person name="Derks M.F."/>
            <person name="Anvar Y."/>
            <person name="Smit S."/>
            <person name="Van Straalen N."/>
            <person name="Roelofs D."/>
        </authorList>
    </citation>
    <scope>NUCLEOTIDE SEQUENCE [LARGE SCALE GENOMIC DNA]</scope>
    <source>
        <strain evidence="6 7">VU population</strain>
        <tissue evidence="6">Whole body</tissue>
    </source>
</reference>
<dbReference type="GO" id="GO:0007169">
    <property type="term" value="P:cell surface receptor protein tyrosine kinase signaling pathway"/>
    <property type="evidence" value="ECO:0007669"/>
    <property type="project" value="TreeGrafter"/>
</dbReference>
<dbReference type="PANTHER" id="PTHR24416">
    <property type="entry name" value="TYROSINE-PROTEIN KINASE RECEPTOR"/>
    <property type="match status" value="1"/>
</dbReference>
<keyword evidence="4" id="KW-1133">Transmembrane helix</keyword>
<feature type="transmembrane region" description="Helical" evidence="4">
    <location>
        <begin position="70"/>
        <end position="88"/>
    </location>
</feature>
<dbReference type="AlphaFoldDB" id="A0A226DSV2"/>
<dbReference type="GO" id="GO:0005886">
    <property type="term" value="C:plasma membrane"/>
    <property type="evidence" value="ECO:0007669"/>
    <property type="project" value="TreeGrafter"/>
</dbReference>
<feature type="transmembrane region" description="Helical" evidence="4">
    <location>
        <begin position="12"/>
        <end position="30"/>
    </location>
</feature>
<keyword evidence="6" id="KW-0675">Receptor</keyword>
<evidence type="ECO:0000256" key="2">
    <source>
        <dbReference type="ARBA" id="ARBA00051243"/>
    </source>
</evidence>
<evidence type="ECO:0000313" key="7">
    <source>
        <dbReference type="Proteomes" id="UP000198287"/>
    </source>
</evidence>
<evidence type="ECO:0000256" key="4">
    <source>
        <dbReference type="SAM" id="Phobius"/>
    </source>
</evidence>
<dbReference type="InterPro" id="IPR001245">
    <property type="entry name" value="Ser-Thr/Tyr_kinase_cat_dom"/>
</dbReference>
<dbReference type="EMBL" id="LNIX01000012">
    <property type="protein sequence ID" value="OXA47767.1"/>
    <property type="molecule type" value="Genomic_DNA"/>
</dbReference>
<comment type="subcellular location">
    <subcellularLocation>
        <location evidence="1">Membrane</location>
        <topology evidence="1">Single-pass membrane protein</topology>
    </subcellularLocation>
</comment>
<dbReference type="GO" id="GO:0005524">
    <property type="term" value="F:ATP binding"/>
    <property type="evidence" value="ECO:0007669"/>
    <property type="project" value="UniProtKB-UniRule"/>
</dbReference>
<keyword evidence="3" id="KW-0547">Nucleotide-binding</keyword>
<dbReference type="SUPFAM" id="SSF56112">
    <property type="entry name" value="Protein kinase-like (PK-like)"/>
    <property type="match status" value="1"/>
</dbReference>
<dbReference type="Proteomes" id="UP000198287">
    <property type="component" value="Unassembled WGS sequence"/>
</dbReference>
<dbReference type="GO" id="GO:0004714">
    <property type="term" value="F:transmembrane receptor protein tyrosine kinase activity"/>
    <property type="evidence" value="ECO:0007669"/>
    <property type="project" value="UniProtKB-EC"/>
</dbReference>
<dbReference type="GO" id="GO:0043235">
    <property type="term" value="C:receptor complex"/>
    <property type="evidence" value="ECO:0007669"/>
    <property type="project" value="TreeGrafter"/>
</dbReference>
<gene>
    <name evidence="6" type="ORF">Fcan01_17237</name>
</gene>
<dbReference type="PANTHER" id="PTHR24416:SF600">
    <property type="entry name" value="PDGF- AND VEGF-RECEPTOR RELATED, ISOFORM J"/>
    <property type="match status" value="1"/>
</dbReference>
<evidence type="ECO:0000256" key="1">
    <source>
        <dbReference type="ARBA" id="ARBA00004167"/>
    </source>
</evidence>
<dbReference type="PROSITE" id="PS50011">
    <property type="entry name" value="PROTEIN_KINASE_DOM"/>
    <property type="match status" value="1"/>
</dbReference>
<sequence>MFTNIRLVEWLLYFHLMLLSIVCIFCAVQNETFHGTGKYATNYALIGILTLIVFGNIVTLLVWRRSERFLRFYQVFFFTVPSIFWALLHYKVWSEQRIPKTLGLTPLLNFWFCLSFLNGGILLGIYQDLVRTHVGYPPASRTIGIHVRKVVTLHFWGNLIISPQKNAQLMTRFVVLTYANDLTGKAIQYVSDYKRQIVLAKPAGLFDKPGSITFPFELFLFVYCYRLWFVYINYFKRRNESIEIDQFHRHFEKFIGTSKIGVVKVKCDQTEQSYLGEGFFGKVYKAEMIYPKEEIVAAKFVTDFKSVLKDATALEKELRILNLLSTPSGNKNLVGFYGIAYHYSNQTFEIGIVLQFCAGGTIKNRLDGIRTDYSFPANVSSEILESLDKWGLQVVNGMKYLESRNVIHGDLSARNVLLDEAGNAKVSDFGMSLRLYQYEEYAHPGQSVFPWRHMSIEAIRDLKFSVKSDVWSFGVLLWEFYTFGETPWDGIEWNADFVQLLIDGHVLREPPYGGPLYKSNLITCLVLSDASLLECGGFGSSVLWKTGITTVSCRLRRSSSLVMEF</sequence>
<feature type="domain" description="Protein kinase" evidence="5">
    <location>
        <begin position="269"/>
        <end position="565"/>
    </location>
</feature>
<keyword evidence="7" id="KW-1185">Reference proteome</keyword>
<dbReference type="PRINTS" id="PR00109">
    <property type="entry name" value="TYRKINASE"/>
</dbReference>
<accession>A0A226DSV2</accession>
<dbReference type="Gene3D" id="1.10.510.10">
    <property type="entry name" value="Transferase(Phosphotransferase) domain 1"/>
    <property type="match status" value="1"/>
</dbReference>
<proteinExistence type="predicted"/>
<organism evidence="6 7">
    <name type="scientific">Folsomia candida</name>
    <name type="common">Springtail</name>
    <dbReference type="NCBI Taxonomy" id="158441"/>
    <lineage>
        <taxon>Eukaryota</taxon>
        <taxon>Metazoa</taxon>
        <taxon>Ecdysozoa</taxon>
        <taxon>Arthropoda</taxon>
        <taxon>Hexapoda</taxon>
        <taxon>Collembola</taxon>
        <taxon>Entomobryomorpha</taxon>
        <taxon>Isotomoidea</taxon>
        <taxon>Isotomidae</taxon>
        <taxon>Proisotominae</taxon>
        <taxon>Folsomia</taxon>
    </lineage>
</organism>
<dbReference type="InterPro" id="IPR017441">
    <property type="entry name" value="Protein_kinase_ATP_BS"/>
</dbReference>
<keyword evidence="4" id="KW-0472">Membrane</keyword>
<feature type="transmembrane region" description="Helical" evidence="4">
    <location>
        <begin position="42"/>
        <end position="63"/>
    </location>
</feature>
<dbReference type="InterPro" id="IPR050122">
    <property type="entry name" value="RTK"/>
</dbReference>
<dbReference type="OrthoDB" id="3256376at2759"/>
<evidence type="ECO:0000256" key="3">
    <source>
        <dbReference type="PROSITE-ProRule" id="PRU10141"/>
    </source>
</evidence>
<feature type="transmembrane region" description="Helical" evidence="4">
    <location>
        <begin position="218"/>
        <end position="235"/>
    </location>
</feature>
<name>A0A226DSV2_FOLCA</name>
<feature type="binding site" evidence="3">
    <location>
        <position position="299"/>
    </location>
    <ligand>
        <name>ATP</name>
        <dbReference type="ChEBI" id="CHEBI:30616"/>
    </ligand>
</feature>
<protein>
    <submittedName>
        <fullName evidence="6">Fibroblast growth factor receptor 4</fullName>
    </submittedName>
</protein>
<evidence type="ECO:0000259" key="5">
    <source>
        <dbReference type="PROSITE" id="PS50011"/>
    </source>
</evidence>
<dbReference type="InterPro" id="IPR000719">
    <property type="entry name" value="Prot_kinase_dom"/>
</dbReference>
<comment type="catalytic activity">
    <reaction evidence="2">
        <text>L-tyrosyl-[protein] + ATP = O-phospho-L-tyrosyl-[protein] + ADP + H(+)</text>
        <dbReference type="Rhea" id="RHEA:10596"/>
        <dbReference type="Rhea" id="RHEA-COMP:10136"/>
        <dbReference type="Rhea" id="RHEA-COMP:20101"/>
        <dbReference type="ChEBI" id="CHEBI:15378"/>
        <dbReference type="ChEBI" id="CHEBI:30616"/>
        <dbReference type="ChEBI" id="CHEBI:46858"/>
        <dbReference type="ChEBI" id="CHEBI:61978"/>
        <dbReference type="ChEBI" id="CHEBI:456216"/>
        <dbReference type="EC" id="2.7.10.1"/>
    </reaction>
</comment>
<evidence type="ECO:0000313" key="6">
    <source>
        <dbReference type="EMBL" id="OXA47767.1"/>
    </source>
</evidence>
<keyword evidence="4" id="KW-0812">Transmembrane</keyword>